<protein>
    <submittedName>
        <fullName evidence="1">Uncharacterized protein</fullName>
    </submittedName>
</protein>
<reference evidence="1" key="1">
    <citation type="journal article" date="2015" name="Nature">
        <title>Complex archaea that bridge the gap between prokaryotes and eukaryotes.</title>
        <authorList>
            <person name="Spang A."/>
            <person name="Saw J.H."/>
            <person name="Jorgensen S.L."/>
            <person name="Zaremba-Niedzwiedzka K."/>
            <person name="Martijn J."/>
            <person name="Lind A.E."/>
            <person name="van Eijk R."/>
            <person name="Schleper C."/>
            <person name="Guy L."/>
            <person name="Ettema T.J."/>
        </authorList>
    </citation>
    <scope>NUCLEOTIDE SEQUENCE</scope>
</reference>
<feature type="non-terminal residue" evidence="1">
    <location>
        <position position="1"/>
    </location>
</feature>
<comment type="caution">
    <text evidence="1">The sequence shown here is derived from an EMBL/GenBank/DDBJ whole genome shotgun (WGS) entry which is preliminary data.</text>
</comment>
<dbReference type="AlphaFoldDB" id="A0A0F8ZT43"/>
<accession>A0A0F8ZT43</accession>
<organism evidence="1">
    <name type="scientific">marine sediment metagenome</name>
    <dbReference type="NCBI Taxonomy" id="412755"/>
    <lineage>
        <taxon>unclassified sequences</taxon>
        <taxon>metagenomes</taxon>
        <taxon>ecological metagenomes</taxon>
    </lineage>
</organism>
<gene>
    <name evidence="1" type="ORF">LCGC14_2657450</name>
</gene>
<dbReference type="EMBL" id="LAZR01046254">
    <property type="protein sequence ID" value="KKK96968.1"/>
    <property type="molecule type" value="Genomic_DNA"/>
</dbReference>
<sequence length="115" mass="12817">LKPGSGISNMTKRYLGAMLGLDNDDHLKLLTAYESRVILNNFMYDLAPAASLDRLLASLTTGKNPYQVALVQLMSGVNERRSEYVEYLKNVYDLFNDNGKDNIGQILINMGESPD</sequence>
<evidence type="ECO:0000313" key="1">
    <source>
        <dbReference type="EMBL" id="KKK96968.1"/>
    </source>
</evidence>
<proteinExistence type="predicted"/>
<name>A0A0F8ZT43_9ZZZZ</name>